<evidence type="ECO:0000313" key="3">
    <source>
        <dbReference type="Proteomes" id="UP000008021"/>
    </source>
</evidence>
<reference evidence="2" key="2">
    <citation type="submission" date="2018-05" db="EMBL/GenBank/DDBJ databases">
        <title>OmerRS3 (Oryza meridionalis Reference Sequence Version 3).</title>
        <authorList>
            <person name="Zhang J."/>
            <person name="Kudrna D."/>
            <person name="Lee S."/>
            <person name="Talag J."/>
            <person name="Welchert J."/>
            <person name="Wing R.A."/>
        </authorList>
    </citation>
    <scope>NUCLEOTIDE SEQUENCE [LARGE SCALE GENOMIC DNA]</scope>
    <source>
        <strain evidence="2">cv. OR44</strain>
    </source>
</reference>
<sequence length="176" mass="19315">MTVRPVASTPAVTCSAVDPEPNPLAPAFPVMSDKMPISNHAAKKPQTHDPTLHTPTPKPKQEHAKKLSHRNATEFVPPNKKSPKRTRQEALTLAGQIDELFNARAREAGARRKRRRRWLFMVGGAGAELVAESMTDRPAGMNELEISIHHPLPTASGCMVGREPSIMAQCRHGLTR</sequence>
<dbReference type="EnsemblPlants" id="OMERI01G03160.1">
    <property type="protein sequence ID" value="OMERI01G03160.1"/>
    <property type="gene ID" value="OMERI01G03160"/>
</dbReference>
<feature type="region of interest" description="Disordered" evidence="1">
    <location>
        <begin position="1"/>
        <end position="88"/>
    </location>
</feature>
<dbReference type="HOGENOM" id="CLU_1527558_0_0_1"/>
<evidence type="ECO:0000313" key="2">
    <source>
        <dbReference type="EnsemblPlants" id="OMERI01G03160.1"/>
    </source>
</evidence>
<keyword evidence="3" id="KW-1185">Reference proteome</keyword>
<accession>A0A0E0BX73</accession>
<dbReference type="Gramene" id="OMERI01G03160.1">
    <property type="protein sequence ID" value="OMERI01G03160.1"/>
    <property type="gene ID" value="OMERI01G03160"/>
</dbReference>
<protein>
    <submittedName>
        <fullName evidence="2">Uncharacterized protein</fullName>
    </submittedName>
</protein>
<evidence type="ECO:0000256" key="1">
    <source>
        <dbReference type="SAM" id="MobiDB-lite"/>
    </source>
</evidence>
<name>A0A0E0BX73_9ORYZ</name>
<reference evidence="2" key="1">
    <citation type="submission" date="2015-04" db="UniProtKB">
        <authorList>
            <consortium name="EnsemblPlants"/>
        </authorList>
    </citation>
    <scope>IDENTIFICATION</scope>
</reference>
<dbReference type="AlphaFoldDB" id="A0A0E0BX73"/>
<organism evidence="2">
    <name type="scientific">Oryza meridionalis</name>
    <dbReference type="NCBI Taxonomy" id="40149"/>
    <lineage>
        <taxon>Eukaryota</taxon>
        <taxon>Viridiplantae</taxon>
        <taxon>Streptophyta</taxon>
        <taxon>Embryophyta</taxon>
        <taxon>Tracheophyta</taxon>
        <taxon>Spermatophyta</taxon>
        <taxon>Magnoliopsida</taxon>
        <taxon>Liliopsida</taxon>
        <taxon>Poales</taxon>
        <taxon>Poaceae</taxon>
        <taxon>BOP clade</taxon>
        <taxon>Oryzoideae</taxon>
        <taxon>Oryzeae</taxon>
        <taxon>Oryzinae</taxon>
        <taxon>Oryza</taxon>
    </lineage>
</organism>
<dbReference type="Proteomes" id="UP000008021">
    <property type="component" value="Chromosome 1"/>
</dbReference>
<proteinExistence type="predicted"/>